<evidence type="ECO:0000313" key="4">
    <source>
        <dbReference type="EMBL" id="NML92360.1"/>
    </source>
</evidence>
<proteinExistence type="inferred from homology"/>
<dbReference type="GO" id="GO:0016020">
    <property type="term" value="C:membrane"/>
    <property type="evidence" value="ECO:0007669"/>
    <property type="project" value="InterPro"/>
</dbReference>
<feature type="compositionally biased region" description="Low complexity" evidence="3">
    <location>
        <begin position="9"/>
        <end position="44"/>
    </location>
</feature>
<gene>
    <name evidence="4" type="ORF">HHL27_01585</name>
</gene>
<comment type="caution">
    <text evidence="4">The sequence shown here is derived from an EMBL/GenBank/DDBJ whole genome shotgun (WGS) entry which is preliminary data.</text>
</comment>
<dbReference type="EMBL" id="JABBGM010000001">
    <property type="protein sequence ID" value="NML92360.1"/>
    <property type="molecule type" value="Genomic_DNA"/>
</dbReference>
<dbReference type="Pfam" id="PF04333">
    <property type="entry name" value="MlaA"/>
    <property type="match status" value="1"/>
</dbReference>
<accession>A0A7Y0G7Z3</accession>
<feature type="region of interest" description="Disordered" evidence="3">
    <location>
        <begin position="286"/>
        <end position="341"/>
    </location>
</feature>
<keyword evidence="4" id="KW-0449">Lipoprotein</keyword>
<keyword evidence="5" id="KW-1185">Reference proteome</keyword>
<dbReference type="Proteomes" id="UP000583556">
    <property type="component" value="Unassembled WGS sequence"/>
</dbReference>
<evidence type="ECO:0000256" key="1">
    <source>
        <dbReference type="ARBA" id="ARBA00010634"/>
    </source>
</evidence>
<comment type="similarity">
    <text evidence="1">Belongs to the MlaA family.</text>
</comment>
<reference evidence="4 5" key="1">
    <citation type="submission" date="2020-04" db="EMBL/GenBank/DDBJ databases">
        <title>Novosphingobium sp. TW-4 isolated from soil.</title>
        <authorList>
            <person name="Dahal R.H."/>
            <person name="Chaudhary D.K."/>
        </authorList>
    </citation>
    <scope>NUCLEOTIDE SEQUENCE [LARGE SCALE GENOMIC DNA]</scope>
    <source>
        <strain evidence="4 5">TW-4</strain>
    </source>
</reference>
<sequence length="341" mass="35231">MDATVPVTSGPLPSAPATPASSEAAPSSSAPVAPAAGTDVAAPSPAAPDPAAPATAAGGNTPPPPPVQGNEIVVSGHSKPPPQDPMQAVNLKSYEVVQKVDDKFVAPLARGYQKALPSPVRAGLRHFLSNLTEPVVALNFLLQLKPGKAAETVGRFAINSTIGVGGLIDVAKAKPFNLPYRRNGLAWTLGYYGVGPGPYLFLPLVGPTSLRDVIGLTIDRALLPAAVGKPLTNPAYVVASNVIKSLDDRVQTDAELRQMRESDDPYGSYRKAYLAQRQAEIDHLRGRDKKPVPAPVAPAPATVAPPAAEPTPAPVAAAVPSPPPAPTFVSNPVVQPLPEKR</sequence>
<evidence type="ECO:0000256" key="3">
    <source>
        <dbReference type="SAM" id="MobiDB-lite"/>
    </source>
</evidence>
<protein>
    <submittedName>
        <fullName evidence="4">VacJ family lipoprotein</fullName>
    </submittedName>
</protein>
<feature type="region of interest" description="Disordered" evidence="3">
    <location>
        <begin position="1"/>
        <end position="84"/>
    </location>
</feature>
<name>A0A7Y0G7Z3_9SPHN</name>
<dbReference type="PANTHER" id="PTHR30035">
    <property type="entry name" value="LIPOPROTEIN VACJ-RELATED"/>
    <property type="match status" value="1"/>
</dbReference>
<organism evidence="4 5">
    <name type="scientific">Novosphingobium olei</name>
    <dbReference type="NCBI Taxonomy" id="2728851"/>
    <lineage>
        <taxon>Bacteria</taxon>
        <taxon>Pseudomonadati</taxon>
        <taxon>Pseudomonadota</taxon>
        <taxon>Alphaproteobacteria</taxon>
        <taxon>Sphingomonadales</taxon>
        <taxon>Sphingomonadaceae</taxon>
        <taxon>Novosphingobium</taxon>
    </lineage>
</organism>
<evidence type="ECO:0000256" key="2">
    <source>
        <dbReference type="ARBA" id="ARBA00022729"/>
    </source>
</evidence>
<dbReference type="InterPro" id="IPR007428">
    <property type="entry name" value="MlaA"/>
</dbReference>
<dbReference type="PRINTS" id="PR01805">
    <property type="entry name" value="VACJLIPOPROT"/>
</dbReference>
<keyword evidence="2" id="KW-0732">Signal</keyword>
<dbReference type="PANTHER" id="PTHR30035:SF3">
    <property type="entry name" value="INTERMEMBRANE PHOSPHOLIPID TRANSPORT SYSTEM LIPOPROTEIN MLAA"/>
    <property type="match status" value="1"/>
</dbReference>
<evidence type="ECO:0000313" key="5">
    <source>
        <dbReference type="Proteomes" id="UP000583556"/>
    </source>
</evidence>
<dbReference type="GO" id="GO:0120010">
    <property type="term" value="P:intermembrane phospholipid transfer"/>
    <property type="evidence" value="ECO:0007669"/>
    <property type="project" value="TreeGrafter"/>
</dbReference>
<dbReference type="AlphaFoldDB" id="A0A7Y0G7Z3"/>